<protein>
    <submittedName>
        <fullName evidence="1">Uncharacterized protein</fullName>
    </submittedName>
</protein>
<sequence length="273" mass="27911">DGNNVAIYGIQSVVEHATAHDLFALRAFRGIVGKSGAGTLDFGSGLYALVDCTAGTITSAVGIYASVTNSATITTAYGIYIDNVVGSTEYGIYQTDASNLNYFAGSLGIGAVPTSALFVDKTLGITDELKGVDFVIDNTGTAGGTVDQYGVHTLFTNVLDDDGQTVRFAATYSKFYQAGAHDADIGRGLYAYSHWASGGTVGILTGVLGYVQVAAGDATVATGVRGEVHAQAGATGEAYGLRGLVTYVEGSGTITAGYGLRVDITSVVPTTGY</sequence>
<name>X0V123_9ZZZZ</name>
<feature type="non-terminal residue" evidence="1">
    <location>
        <position position="273"/>
    </location>
</feature>
<reference evidence="1" key="1">
    <citation type="journal article" date="2014" name="Front. Microbiol.">
        <title>High frequency of phylogenetically diverse reductive dehalogenase-homologous genes in deep subseafloor sedimentary metagenomes.</title>
        <authorList>
            <person name="Kawai M."/>
            <person name="Futagami T."/>
            <person name="Toyoda A."/>
            <person name="Takaki Y."/>
            <person name="Nishi S."/>
            <person name="Hori S."/>
            <person name="Arai W."/>
            <person name="Tsubouchi T."/>
            <person name="Morono Y."/>
            <person name="Uchiyama I."/>
            <person name="Ito T."/>
            <person name="Fujiyama A."/>
            <person name="Inagaki F."/>
            <person name="Takami H."/>
        </authorList>
    </citation>
    <scope>NUCLEOTIDE SEQUENCE</scope>
    <source>
        <strain evidence="1">Expedition CK06-06</strain>
    </source>
</reference>
<proteinExistence type="predicted"/>
<evidence type="ECO:0000313" key="1">
    <source>
        <dbReference type="EMBL" id="GAG05132.1"/>
    </source>
</evidence>
<dbReference type="EMBL" id="BARS01020251">
    <property type="protein sequence ID" value="GAG05132.1"/>
    <property type="molecule type" value="Genomic_DNA"/>
</dbReference>
<feature type="non-terminal residue" evidence="1">
    <location>
        <position position="1"/>
    </location>
</feature>
<organism evidence="1">
    <name type="scientific">marine sediment metagenome</name>
    <dbReference type="NCBI Taxonomy" id="412755"/>
    <lineage>
        <taxon>unclassified sequences</taxon>
        <taxon>metagenomes</taxon>
        <taxon>ecological metagenomes</taxon>
    </lineage>
</organism>
<dbReference type="AlphaFoldDB" id="X0V123"/>
<comment type="caution">
    <text evidence="1">The sequence shown here is derived from an EMBL/GenBank/DDBJ whole genome shotgun (WGS) entry which is preliminary data.</text>
</comment>
<accession>X0V123</accession>
<gene>
    <name evidence="1" type="ORF">S01H1_32688</name>
</gene>